<dbReference type="InterPro" id="IPR013249">
    <property type="entry name" value="RNA_pol_sigma70_r4_t2"/>
</dbReference>
<evidence type="ECO:0000313" key="8">
    <source>
        <dbReference type="Proteomes" id="UP001385499"/>
    </source>
</evidence>
<evidence type="ECO:0000256" key="3">
    <source>
        <dbReference type="ARBA" id="ARBA00023082"/>
    </source>
</evidence>
<sequence length="167" mass="19478">MTWDLHKLFQKHSREINRFLRRRGHTPETAADLTHDTFLRVLVSAPKESEGEDNPRAYLFKVSKNISLNYQRRERLVRFADLDGDDVGELVDPAPSAETVVYSRQCLDQVEVALAELPERTRKAFEMSRLGERTIADISKELNLSKTRTWGLIHEAYRHLLKRVDDF</sequence>
<dbReference type="SUPFAM" id="SSF88659">
    <property type="entry name" value="Sigma3 and sigma4 domains of RNA polymerase sigma factors"/>
    <property type="match status" value="1"/>
</dbReference>
<dbReference type="PANTHER" id="PTHR43133:SF63">
    <property type="entry name" value="RNA POLYMERASE SIGMA FACTOR FECI-RELATED"/>
    <property type="match status" value="1"/>
</dbReference>
<dbReference type="Pfam" id="PF08281">
    <property type="entry name" value="Sigma70_r4_2"/>
    <property type="match status" value="1"/>
</dbReference>
<dbReference type="Pfam" id="PF04542">
    <property type="entry name" value="Sigma70_r2"/>
    <property type="match status" value="1"/>
</dbReference>
<accession>A0ABU8TEY9</accession>
<comment type="similarity">
    <text evidence="1">Belongs to the sigma-70 factor family. ECF subfamily.</text>
</comment>
<dbReference type="RefSeq" id="WP_340271961.1">
    <property type="nucleotide sequence ID" value="NZ_JBAKIA010000001.1"/>
</dbReference>
<dbReference type="InterPro" id="IPR013324">
    <property type="entry name" value="RNA_pol_sigma_r3/r4-like"/>
</dbReference>
<dbReference type="Gene3D" id="1.10.10.10">
    <property type="entry name" value="Winged helix-like DNA-binding domain superfamily/Winged helix DNA-binding domain"/>
    <property type="match status" value="1"/>
</dbReference>
<dbReference type="NCBIfam" id="TIGR02937">
    <property type="entry name" value="sigma70-ECF"/>
    <property type="match status" value="1"/>
</dbReference>
<dbReference type="Proteomes" id="UP001385499">
    <property type="component" value="Unassembled WGS sequence"/>
</dbReference>
<organism evidence="7 8">
    <name type="scientific">Roseibium algae</name>
    <dbReference type="NCBI Taxonomy" id="3123038"/>
    <lineage>
        <taxon>Bacteria</taxon>
        <taxon>Pseudomonadati</taxon>
        <taxon>Pseudomonadota</taxon>
        <taxon>Alphaproteobacteria</taxon>
        <taxon>Hyphomicrobiales</taxon>
        <taxon>Stappiaceae</taxon>
        <taxon>Roseibium</taxon>
    </lineage>
</organism>
<keyword evidence="8" id="KW-1185">Reference proteome</keyword>
<proteinExistence type="inferred from homology"/>
<reference evidence="7 8" key="1">
    <citation type="submission" date="2024-02" db="EMBL/GenBank/DDBJ databases">
        <title>Roseibium algae sp. nov., isolated from marine alga (Grateloupia sp.), showing potential in myo-inositol conversion.</title>
        <authorList>
            <person name="Wang Y."/>
        </authorList>
    </citation>
    <scope>NUCLEOTIDE SEQUENCE [LARGE SCALE GENOMIC DNA]</scope>
    <source>
        <strain evidence="7 8">H3510</strain>
    </source>
</reference>
<feature type="domain" description="RNA polymerase sigma factor 70 region 4 type 2" evidence="6">
    <location>
        <begin position="108"/>
        <end position="160"/>
    </location>
</feature>
<comment type="caution">
    <text evidence="7">The sequence shown here is derived from an EMBL/GenBank/DDBJ whole genome shotgun (WGS) entry which is preliminary data.</text>
</comment>
<evidence type="ECO:0000313" key="7">
    <source>
        <dbReference type="EMBL" id="MEJ8472497.1"/>
    </source>
</evidence>
<dbReference type="InterPro" id="IPR039425">
    <property type="entry name" value="RNA_pol_sigma-70-like"/>
</dbReference>
<evidence type="ECO:0000256" key="4">
    <source>
        <dbReference type="ARBA" id="ARBA00023163"/>
    </source>
</evidence>
<evidence type="ECO:0000256" key="2">
    <source>
        <dbReference type="ARBA" id="ARBA00023015"/>
    </source>
</evidence>
<dbReference type="EMBL" id="JBAKIA010000001">
    <property type="protein sequence ID" value="MEJ8472497.1"/>
    <property type="molecule type" value="Genomic_DNA"/>
</dbReference>
<name>A0ABU8TEY9_9HYPH</name>
<dbReference type="InterPro" id="IPR014284">
    <property type="entry name" value="RNA_pol_sigma-70_dom"/>
</dbReference>
<dbReference type="InterPro" id="IPR007627">
    <property type="entry name" value="RNA_pol_sigma70_r2"/>
</dbReference>
<evidence type="ECO:0000259" key="5">
    <source>
        <dbReference type="Pfam" id="PF04542"/>
    </source>
</evidence>
<gene>
    <name evidence="7" type="ORF">V6575_00215</name>
</gene>
<dbReference type="SUPFAM" id="SSF88946">
    <property type="entry name" value="Sigma2 domain of RNA polymerase sigma factors"/>
    <property type="match status" value="1"/>
</dbReference>
<keyword evidence="3" id="KW-0731">Sigma factor</keyword>
<dbReference type="PANTHER" id="PTHR43133">
    <property type="entry name" value="RNA POLYMERASE ECF-TYPE SIGMA FACTO"/>
    <property type="match status" value="1"/>
</dbReference>
<keyword evidence="2" id="KW-0805">Transcription regulation</keyword>
<dbReference type="InterPro" id="IPR036388">
    <property type="entry name" value="WH-like_DNA-bd_sf"/>
</dbReference>
<keyword evidence="4" id="KW-0804">Transcription</keyword>
<dbReference type="Gene3D" id="1.10.1740.10">
    <property type="match status" value="1"/>
</dbReference>
<feature type="domain" description="RNA polymerase sigma-70 region 2" evidence="5">
    <location>
        <begin position="8"/>
        <end position="75"/>
    </location>
</feature>
<dbReference type="InterPro" id="IPR013325">
    <property type="entry name" value="RNA_pol_sigma_r2"/>
</dbReference>
<evidence type="ECO:0000256" key="1">
    <source>
        <dbReference type="ARBA" id="ARBA00010641"/>
    </source>
</evidence>
<protein>
    <submittedName>
        <fullName evidence="7">RNA polymerase sigma factor</fullName>
    </submittedName>
</protein>
<evidence type="ECO:0000259" key="6">
    <source>
        <dbReference type="Pfam" id="PF08281"/>
    </source>
</evidence>